<dbReference type="SUPFAM" id="SSF46785">
    <property type="entry name" value="Winged helix' DNA-binding domain"/>
    <property type="match status" value="1"/>
</dbReference>
<feature type="domain" description="O-methyltransferase C-terminal" evidence="4">
    <location>
        <begin position="241"/>
        <end position="389"/>
    </location>
</feature>
<gene>
    <name evidence="6" type="ORF">SCHPADRAFT_857438</name>
</gene>
<keyword evidence="3" id="KW-0949">S-adenosyl-L-methionine</keyword>
<dbReference type="Gene3D" id="1.10.10.10">
    <property type="entry name" value="Winged helix-like DNA-binding domain superfamily/Winged helix DNA-binding domain"/>
    <property type="match status" value="1"/>
</dbReference>
<dbReference type="InterPro" id="IPR001077">
    <property type="entry name" value="COMT_C"/>
</dbReference>
<evidence type="ECO:0000313" key="7">
    <source>
        <dbReference type="Proteomes" id="UP000053477"/>
    </source>
</evidence>
<dbReference type="AlphaFoldDB" id="A0A0H2RD86"/>
<organism evidence="6 7">
    <name type="scientific">Schizopora paradoxa</name>
    <dbReference type="NCBI Taxonomy" id="27342"/>
    <lineage>
        <taxon>Eukaryota</taxon>
        <taxon>Fungi</taxon>
        <taxon>Dikarya</taxon>
        <taxon>Basidiomycota</taxon>
        <taxon>Agaricomycotina</taxon>
        <taxon>Agaricomycetes</taxon>
        <taxon>Hymenochaetales</taxon>
        <taxon>Schizoporaceae</taxon>
        <taxon>Schizopora</taxon>
    </lineage>
</organism>
<evidence type="ECO:0000259" key="4">
    <source>
        <dbReference type="Pfam" id="PF00891"/>
    </source>
</evidence>
<protein>
    <submittedName>
        <fullName evidence="6">O-methyltransferase</fullName>
    </submittedName>
</protein>
<evidence type="ECO:0000256" key="2">
    <source>
        <dbReference type="ARBA" id="ARBA00022679"/>
    </source>
</evidence>
<dbReference type="OrthoDB" id="2410195at2759"/>
<dbReference type="PANTHER" id="PTHR43712:SF2">
    <property type="entry name" value="O-METHYLTRANSFERASE CICE"/>
    <property type="match status" value="1"/>
</dbReference>
<dbReference type="GO" id="GO:0008171">
    <property type="term" value="F:O-methyltransferase activity"/>
    <property type="evidence" value="ECO:0007669"/>
    <property type="project" value="InterPro"/>
</dbReference>
<dbReference type="InterPro" id="IPR016461">
    <property type="entry name" value="COMT-like"/>
</dbReference>
<dbReference type="InterPro" id="IPR036390">
    <property type="entry name" value="WH_DNA-bd_sf"/>
</dbReference>
<dbReference type="EMBL" id="KQ086045">
    <property type="protein sequence ID" value="KLO09769.1"/>
    <property type="molecule type" value="Genomic_DNA"/>
</dbReference>
<dbReference type="InterPro" id="IPR012967">
    <property type="entry name" value="COMT_dimerisation"/>
</dbReference>
<evidence type="ECO:0000256" key="3">
    <source>
        <dbReference type="ARBA" id="ARBA00022691"/>
    </source>
</evidence>
<proteinExistence type="predicted"/>
<evidence type="ECO:0000259" key="5">
    <source>
        <dbReference type="Pfam" id="PF08100"/>
    </source>
</evidence>
<feature type="domain" description="O-methyltransferase dimerisation" evidence="5">
    <location>
        <begin position="81"/>
        <end position="154"/>
    </location>
</feature>
<keyword evidence="7" id="KW-1185">Reference proteome</keyword>
<dbReference type="PANTHER" id="PTHR43712">
    <property type="entry name" value="PUTATIVE (AFU_ORTHOLOGUE AFUA_4G14580)-RELATED"/>
    <property type="match status" value="1"/>
</dbReference>
<dbReference type="Proteomes" id="UP000053477">
    <property type="component" value="Unassembled WGS sequence"/>
</dbReference>
<dbReference type="SUPFAM" id="SSF53335">
    <property type="entry name" value="S-adenosyl-L-methionine-dependent methyltransferases"/>
    <property type="match status" value="1"/>
</dbReference>
<dbReference type="InParanoid" id="A0A0H2RD86"/>
<feature type="non-terminal residue" evidence="6">
    <location>
        <position position="476"/>
    </location>
</feature>
<keyword evidence="1 6" id="KW-0489">Methyltransferase</keyword>
<evidence type="ECO:0000256" key="1">
    <source>
        <dbReference type="ARBA" id="ARBA00022603"/>
    </source>
</evidence>
<dbReference type="InterPro" id="IPR036388">
    <property type="entry name" value="WH-like_DNA-bd_sf"/>
</dbReference>
<dbReference type="GO" id="GO:0032259">
    <property type="term" value="P:methylation"/>
    <property type="evidence" value="ECO:0007669"/>
    <property type="project" value="UniProtKB-KW"/>
</dbReference>
<reference evidence="6 7" key="1">
    <citation type="submission" date="2015-04" db="EMBL/GenBank/DDBJ databases">
        <title>Complete genome sequence of Schizopora paradoxa KUC8140, a cosmopolitan wood degrader in East Asia.</title>
        <authorList>
            <consortium name="DOE Joint Genome Institute"/>
            <person name="Min B."/>
            <person name="Park H."/>
            <person name="Jang Y."/>
            <person name="Kim J.-J."/>
            <person name="Kim K.H."/>
            <person name="Pangilinan J."/>
            <person name="Lipzen A."/>
            <person name="Riley R."/>
            <person name="Grigoriev I.V."/>
            <person name="Spatafora J.W."/>
            <person name="Choi I.-G."/>
        </authorList>
    </citation>
    <scope>NUCLEOTIDE SEQUENCE [LARGE SCALE GENOMIC DNA]</scope>
    <source>
        <strain evidence="6 7">KUC8140</strain>
    </source>
</reference>
<evidence type="ECO:0000313" key="6">
    <source>
        <dbReference type="EMBL" id="KLO09769.1"/>
    </source>
</evidence>
<accession>A0A0H2RD86</accession>
<dbReference type="InterPro" id="IPR029063">
    <property type="entry name" value="SAM-dependent_MTases_sf"/>
</dbReference>
<keyword evidence="2 6" id="KW-0808">Transferase</keyword>
<dbReference type="Gene3D" id="3.40.50.150">
    <property type="entry name" value="Vaccinia Virus protein VP39"/>
    <property type="match status" value="1"/>
</dbReference>
<name>A0A0H2RD86_9AGAM</name>
<dbReference type="PROSITE" id="PS51683">
    <property type="entry name" value="SAM_OMT_II"/>
    <property type="match status" value="1"/>
</dbReference>
<sequence>MKSTLKSLAEIIMQNVDALDAALAKRGAVAPSLDEPFTPGSDVTNGQRELMVTADFACRAAMQLAQILRVPQLTLIQDAMSHVVSVSIRTAVELHVAEILKDVGPKGMHVDLIAKKCGVDSTKLAPTLRCLAGRWIFREVEPDVFANNRLSSLLDKGKSLIELKNSPETMYDNPQGALSALLGHFSDDCLKASAYHFETMVDPKFAFSGDANHTGFNKAFETNKSFWDFLEQPEQLARLKRFGVAMAGSQQLEPSAYVVIGHQWGGLPKNAKVVDVGGGVGTVACQLAEAFPHLDFVVQDLPAVIEDGKKVNSLTHLQTPRSAMDQVSHPFFTAHDFFTPNPIKKPDVFLLKYITHDWSDTYVKKILRHLRDAAGPKTRLVVMDRIVPYTCPVPEGHVLEQISGVIQPQYPPPVTIAFSDNLSFKASVLMNVVLNGQERTLKHLVDLLASVGWKVENVVQFEGSGALPSSICAVPV</sequence>
<dbReference type="Pfam" id="PF00891">
    <property type="entry name" value="Methyltransf_2"/>
    <property type="match status" value="1"/>
</dbReference>
<dbReference type="Pfam" id="PF08100">
    <property type="entry name" value="Dimerisation"/>
    <property type="match status" value="1"/>
</dbReference>